<evidence type="ECO:0000313" key="2">
    <source>
        <dbReference type="EMBL" id="MBC5616492.1"/>
    </source>
</evidence>
<dbReference type="Gene3D" id="3.30.420.40">
    <property type="match status" value="2"/>
</dbReference>
<feature type="domain" description="Gcp-like" evidence="1">
    <location>
        <begin position="33"/>
        <end position="147"/>
    </location>
</feature>
<dbReference type="InterPro" id="IPR000905">
    <property type="entry name" value="Gcp-like_dom"/>
</dbReference>
<evidence type="ECO:0000313" key="3">
    <source>
        <dbReference type="Proteomes" id="UP000636891"/>
    </source>
</evidence>
<dbReference type="CDD" id="cd24032">
    <property type="entry name" value="ASKHA_NBD_TsaB"/>
    <property type="match status" value="1"/>
</dbReference>
<dbReference type="PANTHER" id="PTHR11735">
    <property type="entry name" value="TRNA N6-ADENOSINE THREONYLCARBAMOYLTRANSFERASE"/>
    <property type="match status" value="1"/>
</dbReference>
<dbReference type="RefSeq" id="WP_118457903.1">
    <property type="nucleotide sequence ID" value="NZ_JACOOK010000002.1"/>
</dbReference>
<dbReference type="SUPFAM" id="SSF53067">
    <property type="entry name" value="Actin-like ATPase domain"/>
    <property type="match status" value="2"/>
</dbReference>
<dbReference type="Pfam" id="PF00814">
    <property type="entry name" value="TsaD"/>
    <property type="match status" value="1"/>
</dbReference>
<dbReference type="EMBL" id="JACOOK010000002">
    <property type="protein sequence ID" value="MBC5616492.1"/>
    <property type="molecule type" value="Genomic_DNA"/>
</dbReference>
<dbReference type="NCBIfam" id="TIGR03725">
    <property type="entry name" value="T6A_YeaZ"/>
    <property type="match status" value="1"/>
</dbReference>
<evidence type="ECO:0000259" key="1">
    <source>
        <dbReference type="Pfam" id="PF00814"/>
    </source>
</evidence>
<sequence length="237" mass="25504">MALILCIEAGTDVGSVALAKNGELLSLLENLEGRQHAQNLAVYVQEVLQEHDLDAGDLDAVAVGKGPGSYTGLRIAVSLAKGICYGAGIPLIAVNSLEALVHVALEDFDAGILGVDDMRNMKLLPMIDARRMEVYCQLFDAAAKPLSEVTAHIVTPESFLEQRTEKGGLLVFGNGAAKSRELFTEPGVHFAEVTPSARGLVKPAFKAFAAKKFEDTAYFEPFYLKNFVVNCSSKKIF</sequence>
<accession>A0ABR7CLF5</accession>
<comment type="caution">
    <text evidence="2">The sequence shown here is derived from an EMBL/GenBank/DDBJ whole genome shotgun (WGS) entry which is preliminary data.</text>
</comment>
<gene>
    <name evidence="2" type="primary">tsaB</name>
    <name evidence="2" type="ORF">H8S08_05585</name>
</gene>
<dbReference type="InterPro" id="IPR043129">
    <property type="entry name" value="ATPase_NBD"/>
</dbReference>
<dbReference type="PANTHER" id="PTHR11735:SF11">
    <property type="entry name" value="TRNA THREONYLCARBAMOYLADENOSINE BIOSYNTHESIS PROTEIN TSAB"/>
    <property type="match status" value="1"/>
</dbReference>
<dbReference type="InterPro" id="IPR022496">
    <property type="entry name" value="T6A_TsaB"/>
</dbReference>
<dbReference type="Proteomes" id="UP000636891">
    <property type="component" value="Unassembled WGS sequence"/>
</dbReference>
<proteinExistence type="predicted"/>
<reference evidence="2 3" key="1">
    <citation type="submission" date="2020-08" db="EMBL/GenBank/DDBJ databases">
        <title>Genome public.</title>
        <authorList>
            <person name="Liu C."/>
            <person name="Sun Q."/>
        </authorList>
    </citation>
    <scope>NUCLEOTIDE SEQUENCE [LARGE SCALE GENOMIC DNA]</scope>
    <source>
        <strain evidence="2 3">New-7</strain>
    </source>
</reference>
<keyword evidence="3" id="KW-1185">Reference proteome</keyword>
<name>A0ABR7CLF5_9BACT</name>
<protein>
    <submittedName>
        <fullName evidence="2">tRNA (Adenosine(37)-N6)-threonylcarbamoyltransferase complex dimerization subunit type 1 TsaB</fullName>
    </submittedName>
</protein>
<organism evidence="2 3">
    <name type="scientific">Alistipes hominis</name>
    <dbReference type="NCBI Taxonomy" id="2763015"/>
    <lineage>
        <taxon>Bacteria</taxon>
        <taxon>Pseudomonadati</taxon>
        <taxon>Bacteroidota</taxon>
        <taxon>Bacteroidia</taxon>
        <taxon>Bacteroidales</taxon>
        <taxon>Rikenellaceae</taxon>
        <taxon>Alistipes</taxon>
    </lineage>
</organism>